<dbReference type="EMBL" id="CP032157">
    <property type="protein sequence ID" value="AXY74952.1"/>
    <property type="molecule type" value="Genomic_DNA"/>
</dbReference>
<feature type="domain" description="DUF306" evidence="1">
    <location>
        <begin position="31"/>
        <end position="132"/>
    </location>
</feature>
<accession>A0A3B7MKF7</accession>
<gene>
    <name evidence="2" type="ORF">D3H65_13570</name>
</gene>
<evidence type="ECO:0000313" key="3">
    <source>
        <dbReference type="Proteomes" id="UP000263900"/>
    </source>
</evidence>
<name>A0A3B7MKF7_9BACT</name>
<dbReference type="RefSeq" id="WP_119050835.1">
    <property type="nucleotide sequence ID" value="NZ_CP032157.1"/>
</dbReference>
<organism evidence="2 3">
    <name type="scientific">Paraflavitalea soli</name>
    <dbReference type="NCBI Taxonomy" id="2315862"/>
    <lineage>
        <taxon>Bacteria</taxon>
        <taxon>Pseudomonadati</taxon>
        <taxon>Bacteroidota</taxon>
        <taxon>Chitinophagia</taxon>
        <taxon>Chitinophagales</taxon>
        <taxon>Chitinophagaceae</taxon>
        <taxon>Paraflavitalea</taxon>
    </lineage>
</organism>
<evidence type="ECO:0000259" key="1">
    <source>
        <dbReference type="Pfam" id="PF03724"/>
    </source>
</evidence>
<dbReference type="Proteomes" id="UP000263900">
    <property type="component" value="Chromosome"/>
</dbReference>
<proteinExistence type="predicted"/>
<dbReference type="InterPro" id="IPR005184">
    <property type="entry name" value="DUF306_Meta_HslJ"/>
</dbReference>
<dbReference type="Pfam" id="PF03724">
    <property type="entry name" value="META"/>
    <property type="match status" value="1"/>
</dbReference>
<evidence type="ECO:0000313" key="2">
    <source>
        <dbReference type="EMBL" id="AXY74952.1"/>
    </source>
</evidence>
<keyword evidence="3" id="KW-1185">Reference proteome</keyword>
<dbReference type="KEGG" id="pseg:D3H65_13570"/>
<sequence>MQKALLLLAIIGMLAGCAPKNRPSKDGTANSTLTNTRWKLTGLSSLPNGLPRLSKDVFLQLDTGRIKGFAGCNNYFGGYSTSGSSLSFTGIGSTKMFCQEGMETENKLFQALNTTSHYRITGTKLELLKGQDLLASFEALYLQ</sequence>
<dbReference type="PANTHER" id="PTHR35535:SF1">
    <property type="entry name" value="HEAT SHOCK PROTEIN HSLJ"/>
    <property type="match status" value="1"/>
</dbReference>
<dbReference type="AlphaFoldDB" id="A0A3B7MKF7"/>
<reference evidence="2 3" key="1">
    <citation type="submission" date="2018-09" db="EMBL/GenBank/DDBJ databases">
        <title>Genome sequencing of strain 6GH32-13.</title>
        <authorList>
            <person name="Weon H.-Y."/>
            <person name="Heo J."/>
            <person name="Kwon S.-W."/>
        </authorList>
    </citation>
    <scope>NUCLEOTIDE SEQUENCE [LARGE SCALE GENOMIC DNA]</scope>
    <source>
        <strain evidence="2 3">5GH32-13</strain>
    </source>
</reference>
<protein>
    <submittedName>
        <fullName evidence="2">META domain-containing protein</fullName>
    </submittedName>
</protein>
<dbReference type="InterPro" id="IPR038670">
    <property type="entry name" value="HslJ-like_sf"/>
</dbReference>
<dbReference type="PROSITE" id="PS51257">
    <property type="entry name" value="PROKAR_LIPOPROTEIN"/>
    <property type="match status" value="1"/>
</dbReference>
<dbReference type="OrthoDB" id="880459at2"/>
<dbReference type="Gene3D" id="2.40.128.270">
    <property type="match status" value="1"/>
</dbReference>
<dbReference type="PANTHER" id="PTHR35535">
    <property type="entry name" value="HEAT SHOCK PROTEIN HSLJ"/>
    <property type="match status" value="1"/>
</dbReference>
<dbReference type="InterPro" id="IPR053147">
    <property type="entry name" value="Hsp_HslJ-like"/>
</dbReference>